<dbReference type="RefSeq" id="WP_185139278.1">
    <property type="nucleotide sequence ID" value="NZ_JACJVR010000123.1"/>
</dbReference>
<organism evidence="1 2">
    <name type="scientific">Cohnella xylanilytica</name>
    <dbReference type="NCBI Taxonomy" id="557555"/>
    <lineage>
        <taxon>Bacteria</taxon>
        <taxon>Bacillati</taxon>
        <taxon>Bacillota</taxon>
        <taxon>Bacilli</taxon>
        <taxon>Bacillales</taxon>
        <taxon>Paenibacillaceae</taxon>
        <taxon>Cohnella</taxon>
    </lineage>
</organism>
<protein>
    <submittedName>
        <fullName evidence="1">Uncharacterized protein</fullName>
    </submittedName>
</protein>
<dbReference type="AlphaFoldDB" id="A0A841UAZ7"/>
<name>A0A841UAZ7_9BACL</name>
<accession>A0A841UAZ7</accession>
<dbReference type="Proteomes" id="UP000553776">
    <property type="component" value="Unassembled WGS sequence"/>
</dbReference>
<evidence type="ECO:0000313" key="2">
    <source>
        <dbReference type="Proteomes" id="UP000553776"/>
    </source>
</evidence>
<comment type="caution">
    <text evidence="1">The sequence shown here is derived from an EMBL/GenBank/DDBJ whole genome shotgun (WGS) entry which is preliminary data.</text>
</comment>
<sequence>MMLELKLAKSMMENEEGMNHLWVRVLREERAEPRKSEIRIRLPNGLYRSPNLNGLVENVRGNIAMDSFDQEVICEIFTQDPVECGDKTIVVTLLSNETTVSEEIRIRVVHEDDMDSVEIDEQVVERIKEISRAPIPPINEATNTIFLQPRVPVIRENKFSYLEKKYRIDYGG</sequence>
<proteinExistence type="predicted"/>
<evidence type="ECO:0000313" key="1">
    <source>
        <dbReference type="EMBL" id="MBB6695324.1"/>
    </source>
</evidence>
<keyword evidence="2" id="KW-1185">Reference proteome</keyword>
<dbReference type="EMBL" id="JACJVR010000123">
    <property type="protein sequence ID" value="MBB6695324.1"/>
    <property type="molecule type" value="Genomic_DNA"/>
</dbReference>
<gene>
    <name evidence="1" type="ORF">H7B90_28400</name>
</gene>
<reference evidence="1 2" key="1">
    <citation type="submission" date="2020-08" db="EMBL/GenBank/DDBJ databases">
        <title>Cohnella phylogeny.</title>
        <authorList>
            <person name="Dunlap C."/>
        </authorList>
    </citation>
    <scope>NUCLEOTIDE SEQUENCE [LARGE SCALE GENOMIC DNA]</scope>
    <source>
        <strain evidence="1 2">DSM 25239</strain>
    </source>
</reference>